<name>A0A841IYB4_9ACTN</name>
<gene>
    <name evidence="1" type="ORF">FHS13_004265</name>
</gene>
<organism evidence="1 2">
    <name type="scientific">Nocardiopsis algeriensis</name>
    <dbReference type="NCBI Taxonomy" id="1478215"/>
    <lineage>
        <taxon>Bacteria</taxon>
        <taxon>Bacillati</taxon>
        <taxon>Actinomycetota</taxon>
        <taxon>Actinomycetes</taxon>
        <taxon>Streptosporangiales</taxon>
        <taxon>Nocardiopsidaceae</taxon>
        <taxon>Nocardiopsis</taxon>
    </lineage>
</organism>
<dbReference type="RefSeq" id="WP_184293705.1">
    <property type="nucleotide sequence ID" value="NZ_JACHJO010000021.1"/>
</dbReference>
<proteinExistence type="predicted"/>
<evidence type="ECO:0000313" key="2">
    <source>
        <dbReference type="Proteomes" id="UP000536604"/>
    </source>
</evidence>
<protein>
    <submittedName>
        <fullName evidence="1">Uncharacterized protein</fullName>
    </submittedName>
</protein>
<reference evidence="1 2" key="1">
    <citation type="submission" date="2020-08" db="EMBL/GenBank/DDBJ databases">
        <title>Genomic Encyclopedia of Type Strains, Phase III (KMG-III): the genomes of soil and plant-associated and newly described type strains.</title>
        <authorList>
            <person name="Whitman W."/>
        </authorList>
    </citation>
    <scope>NUCLEOTIDE SEQUENCE [LARGE SCALE GENOMIC DNA]</scope>
    <source>
        <strain evidence="1 2">CECT 8712</strain>
    </source>
</reference>
<evidence type="ECO:0000313" key="1">
    <source>
        <dbReference type="EMBL" id="MBB6122276.1"/>
    </source>
</evidence>
<keyword evidence="2" id="KW-1185">Reference proteome</keyword>
<dbReference type="EMBL" id="JACHJO010000021">
    <property type="protein sequence ID" value="MBB6122276.1"/>
    <property type="molecule type" value="Genomic_DNA"/>
</dbReference>
<comment type="caution">
    <text evidence="1">The sequence shown here is derived from an EMBL/GenBank/DDBJ whole genome shotgun (WGS) entry which is preliminary data.</text>
</comment>
<sequence length="99" mass="10625">MRPDPFLAEIKGRTAFYSPPLRRRAAAFTAAARPTQKTASAPPAMMNLPWFHNIGAASAIESITAKAISEPFSSCFSELKDEYGSGDLADLVWAAPQPA</sequence>
<dbReference type="AlphaFoldDB" id="A0A841IYB4"/>
<accession>A0A841IYB4</accession>
<dbReference type="Proteomes" id="UP000536604">
    <property type="component" value="Unassembled WGS sequence"/>
</dbReference>